<feature type="region of interest" description="Disordered" evidence="1">
    <location>
        <begin position="242"/>
        <end position="283"/>
    </location>
</feature>
<dbReference type="AlphaFoldDB" id="A0A919JM92"/>
<evidence type="ECO:0000256" key="1">
    <source>
        <dbReference type="SAM" id="MobiDB-lite"/>
    </source>
</evidence>
<dbReference type="SUPFAM" id="SSF140453">
    <property type="entry name" value="EsxAB dimer-like"/>
    <property type="match status" value="1"/>
</dbReference>
<evidence type="ECO:0000313" key="3">
    <source>
        <dbReference type="EMBL" id="GIE51766.1"/>
    </source>
</evidence>
<dbReference type="InterPro" id="IPR036689">
    <property type="entry name" value="ESAT-6-like_sf"/>
</dbReference>
<evidence type="ECO:0000313" key="4">
    <source>
        <dbReference type="Proteomes" id="UP000647172"/>
    </source>
</evidence>
<dbReference type="InterPro" id="IPR057746">
    <property type="entry name" value="CpnT-like_N"/>
</dbReference>
<dbReference type="EMBL" id="BOMQ01000061">
    <property type="protein sequence ID" value="GIE51766.1"/>
    <property type="molecule type" value="Genomic_DNA"/>
</dbReference>
<accession>A0A919JM92</accession>
<reference evidence="3" key="1">
    <citation type="submission" date="2021-01" db="EMBL/GenBank/DDBJ databases">
        <title>Whole genome shotgun sequence of Actinoplanes nipponensis NBRC 14063.</title>
        <authorList>
            <person name="Komaki H."/>
            <person name="Tamura T."/>
        </authorList>
    </citation>
    <scope>NUCLEOTIDE SEQUENCE</scope>
    <source>
        <strain evidence="3">NBRC 14063</strain>
    </source>
</reference>
<feature type="domain" description="Outer membrane channel protein CpnT-like N-terminal" evidence="2">
    <location>
        <begin position="69"/>
        <end position="204"/>
    </location>
</feature>
<dbReference type="RefSeq" id="WP_203772593.1">
    <property type="nucleotide sequence ID" value="NZ_BAAAYJ010000097.1"/>
</dbReference>
<sequence length="431" mass="45284">MTNPLIATAAPAAPSPWAGVWIAEDIEQIVSGVQHGSWIDGALGGLSAGLDALAFMSDPVGGLLQYGIAWLIEHVKPLSEALDWLAGDPAQIAAHAQTWRNVAGSLRDDAEEATRLVRWDLDEWTGAAAEAYRAHADRRAQSLLALGRAADGMALITEGAGLLIGTVRTMVRDAIATVVSRLIVYAGELLATAGLATPLVAEQVSTLCASWAARITHWLKSLIASLRHLGEAMRRLGEAVGRLREGRGGSPMGTRRDRRARSRNPGAHPQPPARTPDDVLPGGDPVYHGDNRTAVGYDSATMLNFDTARPEPGYHDAVVHGLPNGQFRPGLIGENGADVPGNYTHANQIAEAIRADPGYAGGPVRLVSCHTGRVEDGLDTLPAAQQVADILGVPVMAPTQPVGVPLRGGPERELTVFNGGVWKVFTPGGGA</sequence>
<comment type="caution">
    <text evidence="3">The sequence shown here is derived from an EMBL/GenBank/DDBJ whole genome shotgun (WGS) entry which is preliminary data.</text>
</comment>
<proteinExistence type="predicted"/>
<organism evidence="3 4">
    <name type="scientific">Actinoplanes nipponensis</name>
    <dbReference type="NCBI Taxonomy" id="135950"/>
    <lineage>
        <taxon>Bacteria</taxon>
        <taxon>Bacillati</taxon>
        <taxon>Actinomycetota</taxon>
        <taxon>Actinomycetes</taxon>
        <taxon>Micromonosporales</taxon>
        <taxon>Micromonosporaceae</taxon>
        <taxon>Actinoplanes</taxon>
    </lineage>
</organism>
<dbReference type="Proteomes" id="UP000647172">
    <property type="component" value="Unassembled WGS sequence"/>
</dbReference>
<name>A0A919JM92_9ACTN</name>
<protein>
    <recommendedName>
        <fullName evidence="2">Outer membrane channel protein CpnT-like N-terminal domain-containing protein</fullName>
    </recommendedName>
</protein>
<gene>
    <name evidence="3" type="ORF">Ani05nite_53000</name>
</gene>
<evidence type="ECO:0000259" key="2">
    <source>
        <dbReference type="Pfam" id="PF25547"/>
    </source>
</evidence>
<dbReference type="Pfam" id="PF25547">
    <property type="entry name" value="WXG100_2"/>
    <property type="match status" value="1"/>
</dbReference>
<keyword evidence="4" id="KW-1185">Reference proteome</keyword>